<name>A0A2S0KB70_9ACTN</name>
<dbReference type="RefSeq" id="WP_105940700.1">
    <property type="nucleotide sequence ID" value="NZ_CP027433.1"/>
</dbReference>
<organism evidence="2 3">
    <name type="scientific">Gordonia iterans</name>
    <dbReference type="NCBI Taxonomy" id="1004901"/>
    <lineage>
        <taxon>Bacteria</taxon>
        <taxon>Bacillati</taxon>
        <taxon>Actinomycetota</taxon>
        <taxon>Actinomycetes</taxon>
        <taxon>Mycobacteriales</taxon>
        <taxon>Gordoniaceae</taxon>
        <taxon>Gordonia</taxon>
    </lineage>
</organism>
<protein>
    <submittedName>
        <fullName evidence="2">Uncharacterized protein</fullName>
    </submittedName>
</protein>
<reference evidence="2 3" key="1">
    <citation type="submission" date="2018-03" db="EMBL/GenBank/DDBJ databases">
        <title>Characteristics and genome of n-alkane degrading marine bacteria Gordonia iterans isolated from crude oil contaminated in Tae-an, South Korea.</title>
        <authorList>
            <person name="Lee S.-S."/>
            <person name="Kim H."/>
        </authorList>
    </citation>
    <scope>NUCLEOTIDE SEQUENCE [LARGE SCALE GENOMIC DNA]</scope>
    <source>
        <strain evidence="2 3">Co17</strain>
    </source>
</reference>
<feature type="region of interest" description="Disordered" evidence="1">
    <location>
        <begin position="173"/>
        <end position="192"/>
    </location>
</feature>
<dbReference type="KEGG" id="git:C6V83_00280"/>
<gene>
    <name evidence="2" type="ORF">C6V83_00280</name>
</gene>
<dbReference type="Proteomes" id="UP000239814">
    <property type="component" value="Chromosome"/>
</dbReference>
<sequence>MSQLSLFSAETEDPAIDDLAGLLAAQGQSLHTATGARVSVVVPELWRAEAICADIAVTGINAELAEAEGKPIARTEANPRLTALHRRWSAGAVKTVPEGWTPSPRALRLWVLAAGHPEGPHYVLNLDPHAPDTHGPLSTALMRIGIAPTLVGSHGSQPSLRITGRKRRARLLETVGGPPPGAEARAAWPASP</sequence>
<dbReference type="OrthoDB" id="3403532at2"/>
<dbReference type="AlphaFoldDB" id="A0A2S0KB70"/>
<evidence type="ECO:0000256" key="1">
    <source>
        <dbReference type="SAM" id="MobiDB-lite"/>
    </source>
</evidence>
<feature type="compositionally biased region" description="Low complexity" evidence="1">
    <location>
        <begin position="182"/>
        <end position="192"/>
    </location>
</feature>
<proteinExistence type="predicted"/>
<keyword evidence="3" id="KW-1185">Reference proteome</keyword>
<evidence type="ECO:0000313" key="2">
    <source>
        <dbReference type="EMBL" id="AVL98951.1"/>
    </source>
</evidence>
<evidence type="ECO:0000313" key="3">
    <source>
        <dbReference type="Proteomes" id="UP000239814"/>
    </source>
</evidence>
<accession>A0A2S0KB70</accession>
<dbReference type="EMBL" id="CP027433">
    <property type="protein sequence ID" value="AVL98951.1"/>
    <property type="molecule type" value="Genomic_DNA"/>
</dbReference>